<dbReference type="RefSeq" id="WP_154444678.1">
    <property type="nucleotide sequence ID" value="NZ_WIND01000001.1"/>
</dbReference>
<dbReference type="InterPro" id="IPR010424">
    <property type="entry name" value="EutQ"/>
</dbReference>
<dbReference type="PANTHER" id="PTHR36169:SF1">
    <property type="entry name" value="ACETATE KINASE EUTQ"/>
    <property type="match status" value="1"/>
</dbReference>
<dbReference type="InterPro" id="IPR011051">
    <property type="entry name" value="RmlC_Cupin_sf"/>
</dbReference>
<dbReference type="InterPro" id="IPR014710">
    <property type="entry name" value="RmlC-like_jellyroll"/>
</dbReference>
<dbReference type="PANTHER" id="PTHR36169">
    <property type="entry name" value="ETHANOLAMINE UTILIZATION PROTEIN EUTQ"/>
    <property type="match status" value="1"/>
</dbReference>
<dbReference type="Pfam" id="PF06249">
    <property type="entry name" value="EutQ"/>
    <property type="match status" value="1"/>
</dbReference>
<dbReference type="EMBL" id="WIND01000001">
    <property type="protein sequence ID" value="MSU88582.1"/>
    <property type="molecule type" value="Genomic_DNA"/>
</dbReference>
<sequence length="115" mass="11969">MGVQVIRAAAVRMRHRGGPPGLAQVGRAVSSALSPGMGAGLAAFDGCSVAWTLQYDEVIYVIAGELTITADGVTHVAEPGDVVWIPEGTSLIYGGRAARIFYAVQPGNWAERSAE</sequence>
<reference evidence="1 2" key="1">
    <citation type="submission" date="2019-10" db="EMBL/GenBank/DDBJ databases">
        <title>Cognatihalovulum marinum gen. nov. sp. nov., a new member of the family Rhodobacteraceae isolated from deep seawater of the Northwest Indian Ocean.</title>
        <authorList>
            <person name="Ruan C."/>
            <person name="Wang J."/>
            <person name="Zheng X."/>
            <person name="Song L."/>
            <person name="Zhu Y."/>
            <person name="Huang Y."/>
            <person name="Lu Z."/>
            <person name="Du W."/>
            <person name="Huang L."/>
            <person name="Dai X."/>
        </authorList>
    </citation>
    <scope>NUCLEOTIDE SEQUENCE [LARGE SCALE GENOMIC DNA]</scope>
    <source>
        <strain evidence="1 2">2CG4</strain>
    </source>
</reference>
<evidence type="ECO:0000313" key="1">
    <source>
        <dbReference type="EMBL" id="MSU88582.1"/>
    </source>
</evidence>
<gene>
    <name evidence="1" type="ORF">GE300_02980</name>
</gene>
<accession>A0A6L5YXK0</accession>
<dbReference type="CDD" id="cd02228">
    <property type="entry name" value="cupin_EutQ"/>
    <property type="match status" value="1"/>
</dbReference>
<dbReference type="Gene3D" id="2.60.120.10">
    <property type="entry name" value="Jelly Rolls"/>
    <property type="match status" value="1"/>
</dbReference>
<name>A0A6L5YXK0_9RHOB</name>
<dbReference type="Proteomes" id="UP000474957">
    <property type="component" value="Unassembled WGS sequence"/>
</dbReference>
<evidence type="ECO:0000313" key="2">
    <source>
        <dbReference type="Proteomes" id="UP000474957"/>
    </source>
</evidence>
<proteinExistence type="predicted"/>
<dbReference type="SUPFAM" id="SSF51182">
    <property type="entry name" value="RmlC-like cupins"/>
    <property type="match status" value="1"/>
</dbReference>
<organism evidence="1 2">
    <name type="scientific">Halovulum marinum</name>
    <dbReference type="NCBI Taxonomy" id="2662447"/>
    <lineage>
        <taxon>Bacteria</taxon>
        <taxon>Pseudomonadati</taxon>
        <taxon>Pseudomonadota</taxon>
        <taxon>Alphaproteobacteria</taxon>
        <taxon>Rhodobacterales</taxon>
        <taxon>Paracoccaceae</taxon>
        <taxon>Halovulum</taxon>
    </lineage>
</organism>
<keyword evidence="2" id="KW-1185">Reference proteome</keyword>
<comment type="caution">
    <text evidence="1">The sequence shown here is derived from an EMBL/GenBank/DDBJ whole genome shotgun (WGS) entry which is preliminary data.</text>
</comment>
<protein>
    <submittedName>
        <fullName evidence="1">DUF861 domain-containing protein</fullName>
    </submittedName>
</protein>
<dbReference type="AlphaFoldDB" id="A0A6L5YXK0"/>